<dbReference type="Proteomes" id="UP000658390">
    <property type="component" value="Unassembled WGS sequence"/>
</dbReference>
<organism evidence="2 3">
    <name type="scientific">Pseudomonas psychrophila</name>
    <dbReference type="NCBI Taxonomy" id="122355"/>
    <lineage>
        <taxon>Bacteria</taxon>
        <taxon>Pseudomonadati</taxon>
        <taxon>Pseudomonadota</taxon>
        <taxon>Gammaproteobacteria</taxon>
        <taxon>Pseudomonadales</taxon>
        <taxon>Pseudomonadaceae</taxon>
        <taxon>Pseudomonas</taxon>
    </lineage>
</organism>
<comment type="caution">
    <text evidence="2">The sequence shown here is derived from an EMBL/GenBank/DDBJ whole genome shotgun (WGS) entry which is preliminary data.</text>
</comment>
<dbReference type="RefSeq" id="WP_198822356.1">
    <property type="nucleotide sequence ID" value="NZ_JAEKCZ010000013.1"/>
</dbReference>
<dbReference type="AlphaFoldDB" id="A0A8I1FTE2"/>
<reference evidence="2" key="1">
    <citation type="submission" date="2020-12" db="EMBL/GenBank/DDBJ databases">
        <title>Antibiotic resistance and phylogeny of Pseudomonas spp. isolated over three decades from chicken meat in the Norwegian food chain.</title>
        <authorList>
            <person name="Moen B."/>
        </authorList>
    </citation>
    <scope>NUCLEOTIDE SEQUENCE</scope>
    <source>
        <strain evidence="2">MF6762</strain>
    </source>
</reference>
<dbReference type="EMBL" id="JAEKCZ010000013">
    <property type="protein sequence ID" value="MBJ2257853.1"/>
    <property type="molecule type" value="Genomic_DNA"/>
</dbReference>
<evidence type="ECO:0000313" key="3">
    <source>
        <dbReference type="Proteomes" id="UP000658390"/>
    </source>
</evidence>
<dbReference type="Pfam" id="PF13511">
    <property type="entry name" value="DUF4124"/>
    <property type="match status" value="1"/>
</dbReference>
<evidence type="ECO:0000313" key="2">
    <source>
        <dbReference type="EMBL" id="MBJ2257853.1"/>
    </source>
</evidence>
<sequence>MRVLLIILWLIALPLNAQVFKHIDADGKTHYSSTPPNLTGNSPLKLAPLNRQPVLIITPPASTQQLLPEKEPYPSHAPYKTLSINGLPSDQALRANNGTFALQINIAPPLHSQHRLQWMLDDQAYGQPSSSLDLHLVNIDRGEHRLLVNVLEGNVVVQQSPVLRFYLQRFHQR</sequence>
<protein>
    <submittedName>
        <fullName evidence="2">DUF4124 domain-containing protein</fullName>
    </submittedName>
</protein>
<dbReference type="InterPro" id="IPR025392">
    <property type="entry name" value="DUF4124"/>
</dbReference>
<gene>
    <name evidence="2" type="ORF">JFT45_15160</name>
</gene>
<proteinExistence type="predicted"/>
<name>A0A8I1FTE2_9PSED</name>
<accession>A0A8I1FTE2</accession>
<evidence type="ECO:0000259" key="1">
    <source>
        <dbReference type="Pfam" id="PF13511"/>
    </source>
</evidence>
<feature type="domain" description="DUF4124" evidence="1">
    <location>
        <begin position="8"/>
        <end position="52"/>
    </location>
</feature>